<dbReference type="AlphaFoldDB" id="A0AA38LST6"/>
<evidence type="ECO:0000313" key="2">
    <source>
        <dbReference type="EMBL" id="KAI9636192.1"/>
    </source>
</evidence>
<name>A0AA38LST6_9TREE</name>
<feature type="compositionally biased region" description="Low complexity" evidence="1">
    <location>
        <begin position="321"/>
        <end position="341"/>
    </location>
</feature>
<keyword evidence="3" id="KW-1185">Reference proteome</keyword>
<feature type="compositionally biased region" description="Basic and acidic residues" evidence="1">
    <location>
        <begin position="406"/>
        <end position="423"/>
    </location>
</feature>
<evidence type="ECO:0000313" key="3">
    <source>
        <dbReference type="Proteomes" id="UP001164286"/>
    </source>
</evidence>
<feature type="region of interest" description="Disordered" evidence="1">
    <location>
        <begin position="401"/>
        <end position="434"/>
    </location>
</feature>
<sequence>MGGNAFPIPAKRLSTAQLALLSKHAQTAVAPFFERVEPLRDVRCKSDHGDLDLICGWDHPKAWNWKGEDRGVFGGGNGMGGTIKVGDEAEARAGGAEGESEADKEKRELRVWCFDIARAAKAKEWVRRGPEISLAVPCSVFGEAASEHAENPEAFYQLDLPLVPPFSLDFMLLTVSYSTTFLILARALRCISYSLTLQMTGLIIRHPAYPGLPGIDLRLTSSADEICAYFGLDRARWEAGFDNEEQVWEWLATVEEGGKLEGAYKRMVRPKAVRQKGHKNKAGALDGFVTFLRGTKHGEGWESMTPSGAGGDRTATPVPTPVDTSLPPLSPSTMTTMSTSPPLTPQSGTPGTSVQSSADMIDPENPIPLDCRAEAALERWGKREAYDALLAERKAAAIPIAASQKKRQESKQKALEEARRKLEEEEEKAMGGSLAAAVEAIRI</sequence>
<evidence type="ECO:0000256" key="1">
    <source>
        <dbReference type="SAM" id="MobiDB-lite"/>
    </source>
</evidence>
<protein>
    <submittedName>
        <fullName evidence="2">Uncharacterized protein</fullName>
    </submittedName>
</protein>
<dbReference type="Proteomes" id="UP001164286">
    <property type="component" value="Unassembled WGS sequence"/>
</dbReference>
<dbReference type="RefSeq" id="XP_052945969.1">
    <property type="nucleotide sequence ID" value="XM_053093136.1"/>
</dbReference>
<accession>A0AA38LST6</accession>
<organism evidence="2 3">
    <name type="scientific">Dioszegia hungarica</name>
    <dbReference type="NCBI Taxonomy" id="4972"/>
    <lineage>
        <taxon>Eukaryota</taxon>
        <taxon>Fungi</taxon>
        <taxon>Dikarya</taxon>
        <taxon>Basidiomycota</taxon>
        <taxon>Agaricomycotina</taxon>
        <taxon>Tremellomycetes</taxon>
        <taxon>Tremellales</taxon>
        <taxon>Bulleribasidiaceae</taxon>
        <taxon>Dioszegia</taxon>
    </lineage>
</organism>
<feature type="region of interest" description="Disordered" evidence="1">
    <location>
        <begin position="299"/>
        <end position="357"/>
    </location>
</feature>
<dbReference type="EMBL" id="JAKWFO010000005">
    <property type="protein sequence ID" value="KAI9636192.1"/>
    <property type="molecule type" value="Genomic_DNA"/>
</dbReference>
<feature type="compositionally biased region" description="Polar residues" evidence="1">
    <location>
        <begin position="346"/>
        <end position="357"/>
    </location>
</feature>
<dbReference type="GeneID" id="77732341"/>
<reference evidence="2" key="1">
    <citation type="journal article" date="2022" name="G3 (Bethesda)">
        <title>High quality genome of the basidiomycete yeast Dioszegia hungarica PDD-24b-2 isolated from cloud water.</title>
        <authorList>
            <person name="Jarrige D."/>
            <person name="Haridas S."/>
            <person name="Bleykasten-Grosshans C."/>
            <person name="Joly M."/>
            <person name="Nadalig T."/>
            <person name="Sancelme M."/>
            <person name="Vuilleumier S."/>
            <person name="Grigoriev I.V."/>
            <person name="Amato P."/>
            <person name="Bringel F."/>
        </authorList>
    </citation>
    <scope>NUCLEOTIDE SEQUENCE</scope>
    <source>
        <strain evidence="2">PDD-24b-2</strain>
    </source>
</reference>
<proteinExistence type="predicted"/>
<comment type="caution">
    <text evidence="2">The sequence shown here is derived from an EMBL/GenBank/DDBJ whole genome shotgun (WGS) entry which is preliminary data.</text>
</comment>
<gene>
    <name evidence="2" type="ORF">MKK02DRAFT_44897</name>
</gene>